<dbReference type="Proteomes" id="UP000425960">
    <property type="component" value="Chromosome"/>
</dbReference>
<dbReference type="Pfam" id="PF08541">
    <property type="entry name" value="ACP_syn_III_C"/>
    <property type="match status" value="1"/>
</dbReference>
<dbReference type="AlphaFoldDB" id="A0A5K7ZUD6"/>
<dbReference type="KEGG" id="dov:DSCO28_43980"/>
<dbReference type="InterPro" id="IPR016039">
    <property type="entry name" value="Thiolase-like"/>
</dbReference>
<dbReference type="EMBL" id="AP021876">
    <property type="protein sequence ID" value="BBO83832.1"/>
    <property type="molecule type" value="Genomic_DNA"/>
</dbReference>
<dbReference type="SUPFAM" id="SSF53901">
    <property type="entry name" value="Thiolase-like"/>
    <property type="match status" value="1"/>
</dbReference>
<proteinExistence type="predicted"/>
<keyword evidence="1" id="KW-0808">Transferase</keyword>
<gene>
    <name evidence="3" type="ORF">DSCO28_43980</name>
</gene>
<evidence type="ECO:0000313" key="3">
    <source>
        <dbReference type="EMBL" id="BBO83832.1"/>
    </source>
</evidence>
<name>A0A5K7ZUD6_9BACT</name>
<protein>
    <recommendedName>
        <fullName evidence="2">Beta-ketoacyl-[acyl-carrier-protein] synthase III C-terminal domain-containing protein</fullName>
    </recommendedName>
</protein>
<evidence type="ECO:0000259" key="2">
    <source>
        <dbReference type="Pfam" id="PF08541"/>
    </source>
</evidence>
<feature type="domain" description="Beta-ketoacyl-[acyl-carrier-protein] synthase III C-terminal" evidence="2">
    <location>
        <begin position="21"/>
        <end position="62"/>
    </location>
</feature>
<dbReference type="InterPro" id="IPR013747">
    <property type="entry name" value="ACP_syn_III_C"/>
</dbReference>
<reference evidence="3 4" key="1">
    <citation type="submission" date="2019-11" db="EMBL/GenBank/DDBJ databases">
        <title>Comparative genomics of hydrocarbon-degrading Desulfosarcina strains.</title>
        <authorList>
            <person name="Watanabe M."/>
            <person name="Kojima H."/>
            <person name="Fukui M."/>
        </authorList>
    </citation>
    <scope>NUCLEOTIDE SEQUENCE [LARGE SCALE GENOMIC DNA]</scope>
    <source>
        <strain evidence="3 4">28bB2T</strain>
    </source>
</reference>
<evidence type="ECO:0000313" key="4">
    <source>
        <dbReference type="Proteomes" id="UP000425960"/>
    </source>
</evidence>
<dbReference type="Gene3D" id="3.40.47.10">
    <property type="match status" value="1"/>
</dbReference>
<sequence length="81" mass="9000">MSVYINRLSAYLPGEPVSNDDIETDRWFTNLAETGNTGCASIYIILEALFSSGRLEAGQRLLGFIPESGRFSHCFMHLTVV</sequence>
<dbReference type="RefSeq" id="WP_173179711.1">
    <property type="nucleotide sequence ID" value="NZ_AP021876.1"/>
</dbReference>
<evidence type="ECO:0000256" key="1">
    <source>
        <dbReference type="ARBA" id="ARBA00022679"/>
    </source>
</evidence>
<organism evidence="3 4">
    <name type="scientific">Desulfosarcina ovata subsp. sediminis</name>
    <dbReference type="NCBI Taxonomy" id="885957"/>
    <lineage>
        <taxon>Bacteria</taxon>
        <taxon>Pseudomonadati</taxon>
        <taxon>Thermodesulfobacteriota</taxon>
        <taxon>Desulfobacteria</taxon>
        <taxon>Desulfobacterales</taxon>
        <taxon>Desulfosarcinaceae</taxon>
        <taxon>Desulfosarcina</taxon>
    </lineage>
</organism>
<accession>A0A5K7ZUD6</accession>
<dbReference type="GO" id="GO:0016746">
    <property type="term" value="F:acyltransferase activity"/>
    <property type="evidence" value="ECO:0007669"/>
    <property type="project" value="InterPro"/>
</dbReference>